<comment type="subcellular location">
    <subcellularLocation>
        <location evidence="1">Membrane</location>
        <topology evidence="1">Multi-pass membrane protein</topology>
    </subcellularLocation>
</comment>
<keyword evidence="6" id="KW-0564">Palmitate</keyword>
<feature type="transmembrane region" description="Helical" evidence="10">
    <location>
        <begin position="61"/>
        <end position="84"/>
    </location>
</feature>
<feature type="domain" description="Palmitoyltransferase DHHC" evidence="11">
    <location>
        <begin position="165"/>
        <end position="263"/>
    </location>
</feature>
<keyword evidence="4 10" id="KW-1133">Transmembrane helix</keyword>
<sequence>MPRRNSFNPTETIVLGSDIDSTASSPKLGPSRDPDAPHKRWWHYVPPRHYHIQTVHRPAAFVVHLLVTYTLFFMIFSALIVCVARDPGPVTLDEPKNGAEEGEGLLAGGAAQDDFSGPGRWCRKCWGPKPERAHHCSICGRCVLKMGTLPRTTPCMFFHSNTGGVLAADHHCPWLGAKCIGHRTYPAFLHFLLCITLVSTYIAVVCGQVLWHAFQDPIRMDELMPLHGIFVTFYAIIFALVMGSFYAYHLYLVCTNQTTIEHLSPFLLLRHLPPLPPSRPGNGPGYAHDLSDPPLEGELSRAQRRLMREAHEAIRLYDVGWKRNFQQVFGWRKRWGWVGRVWFGGFAPGDGRSFPRNPRADELLQRLATELVKVDEEDPNRRR</sequence>
<dbReference type="InterPro" id="IPR039859">
    <property type="entry name" value="PFA4/ZDH16/20/ERF2-like"/>
</dbReference>
<evidence type="ECO:0000256" key="1">
    <source>
        <dbReference type="ARBA" id="ARBA00004141"/>
    </source>
</evidence>
<evidence type="ECO:0000256" key="4">
    <source>
        <dbReference type="ARBA" id="ARBA00022989"/>
    </source>
</evidence>
<gene>
    <name evidence="12" type="ORF">HMN09_00985200</name>
</gene>
<dbReference type="PANTHER" id="PTHR22883:SF485">
    <property type="entry name" value="PALMITOYLTRANSFERASE PFA3"/>
    <property type="match status" value="1"/>
</dbReference>
<feature type="transmembrane region" description="Helical" evidence="10">
    <location>
        <begin position="226"/>
        <end position="248"/>
    </location>
</feature>
<keyword evidence="7" id="KW-0449">Lipoprotein</keyword>
<dbReference type="OrthoDB" id="9909019at2759"/>
<dbReference type="GO" id="GO:0005794">
    <property type="term" value="C:Golgi apparatus"/>
    <property type="evidence" value="ECO:0007669"/>
    <property type="project" value="TreeGrafter"/>
</dbReference>
<accession>A0A8H6VZT8</accession>
<keyword evidence="13" id="KW-1185">Reference proteome</keyword>
<feature type="domain" description="Palmitoyltransferase DHHC" evidence="11">
    <location>
        <begin position="119"/>
        <end position="146"/>
    </location>
</feature>
<evidence type="ECO:0000256" key="3">
    <source>
        <dbReference type="ARBA" id="ARBA00022692"/>
    </source>
</evidence>
<organism evidence="12 13">
    <name type="scientific">Mycena chlorophos</name>
    <name type="common">Agaric fungus</name>
    <name type="synonym">Agaricus chlorophos</name>
    <dbReference type="NCBI Taxonomy" id="658473"/>
    <lineage>
        <taxon>Eukaryota</taxon>
        <taxon>Fungi</taxon>
        <taxon>Dikarya</taxon>
        <taxon>Basidiomycota</taxon>
        <taxon>Agaricomycotina</taxon>
        <taxon>Agaricomycetes</taxon>
        <taxon>Agaricomycetidae</taxon>
        <taxon>Agaricales</taxon>
        <taxon>Marasmiineae</taxon>
        <taxon>Mycenaceae</taxon>
        <taxon>Mycena</taxon>
    </lineage>
</organism>
<comment type="domain">
    <text evidence="10">The DHHC domain is required for palmitoyltransferase activity.</text>
</comment>
<evidence type="ECO:0000313" key="13">
    <source>
        <dbReference type="Proteomes" id="UP000613580"/>
    </source>
</evidence>
<evidence type="ECO:0000256" key="5">
    <source>
        <dbReference type="ARBA" id="ARBA00023136"/>
    </source>
</evidence>
<keyword evidence="3 10" id="KW-0812">Transmembrane</keyword>
<dbReference type="Proteomes" id="UP000613580">
    <property type="component" value="Unassembled WGS sequence"/>
</dbReference>
<reference evidence="12" key="1">
    <citation type="submission" date="2020-05" db="EMBL/GenBank/DDBJ databases">
        <title>Mycena genomes resolve the evolution of fungal bioluminescence.</title>
        <authorList>
            <person name="Tsai I.J."/>
        </authorList>
    </citation>
    <scope>NUCLEOTIDE SEQUENCE</scope>
    <source>
        <strain evidence="12">110903Hualien_Pintung</strain>
    </source>
</reference>
<comment type="similarity">
    <text evidence="10">Belongs to the DHHC palmitoyltransferase family.</text>
</comment>
<keyword evidence="8 10" id="KW-0012">Acyltransferase</keyword>
<evidence type="ECO:0000256" key="10">
    <source>
        <dbReference type="RuleBase" id="RU079119"/>
    </source>
</evidence>
<comment type="caution">
    <text evidence="12">The sequence shown here is derived from an EMBL/GenBank/DDBJ whole genome shotgun (WGS) entry which is preliminary data.</text>
</comment>
<dbReference type="EMBL" id="JACAZE010000014">
    <property type="protein sequence ID" value="KAF7299792.1"/>
    <property type="molecule type" value="Genomic_DNA"/>
</dbReference>
<dbReference type="PANTHER" id="PTHR22883">
    <property type="entry name" value="ZINC FINGER DHHC DOMAIN CONTAINING PROTEIN"/>
    <property type="match status" value="1"/>
</dbReference>
<dbReference type="AlphaFoldDB" id="A0A8H6VZT8"/>
<protein>
    <recommendedName>
        <fullName evidence="10">Palmitoyltransferase</fullName>
        <ecNumber evidence="10">2.3.1.225</ecNumber>
    </recommendedName>
</protein>
<keyword evidence="5 10" id="KW-0472">Membrane</keyword>
<dbReference type="PROSITE" id="PS50216">
    <property type="entry name" value="DHHC"/>
    <property type="match status" value="1"/>
</dbReference>
<dbReference type="GO" id="GO:0006612">
    <property type="term" value="P:protein targeting to membrane"/>
    <property type="evidence" value="ECO:0007669"/>
    <property type="project" value="TreeGrafter"/>
</dbReference>
<dbReference type="GO" id="GO:0019706">
    <property type="term" value="F:protein-cysteine S-palmitoyltransferase activity"/>
    <property type="evidence" value="ECO:0007669"/>
    <property type="project" value="UniProtKB-EC"/>
</dbReference>
<evidence type="ECO:0000259" key="11">
    <source>
        <dbReference type="Pfam" id="PF01529"/>
    </source>
</evidence>
<feature type="transmembrane region" description="Helical" evidence="10">
    <location>
        <begin position="188"/>
        <end position="214"/>
    </location>
</feature>
<evidence type="ECO:0000313" key="12">
    <source>
        <dbReference type="EMBL" id="KAF7299792.1"/>
    </source>
</evidence>
<dbReference type="GO" id="GO:0016020">
    <property type="term" value="C:membrane"/>
    <property type="evidence" value="ECO:0007669"/>
    <property type="project" value="UniProtKB-SubCell"/>
</dbReference>
<evidence type="ECO:0000256" key="8">
    <source>
        <dbReference type="ARBA" id="ARBA00023315"/>
    </source>
</evidence>
<comment type="catalytic activity">
    <reaction evidence="9 10">
        <text>L-cysteinyl-[protein] + hexadecanoyl-CoA = S-hexadecanoyl-L-cysteinyl-[protein] + CoA</text>
        <dbReference type="Rhea" id="RHEA:36683"/>
        <dbReference type="Rhea" id="RHEA-COMP:10131"/>
        <dbReference type="Rhea" id="RHEA-COMP:11032"/>
        <dbReference type="ChEBI" id="CHEBI:29950"/>
        <dbReference type="ChEBI" id="CHEBI:57287"/>
        <dbReference type="ChEBI" id="CHEBI:57379"/>
        <dbReference type="ChEBI" id="CHEBI:74151"/>
        <dbReference type="EC" id="2.3.1.225"/>
    </reaction>
</comment>
<name>A0A8H6VZT8_MYCCL</name>
<proteinExistence type="inferred from homology"/>
<dbReference type="EC" id="2.3.1.225" evidence="10"/>
<evidence type="ECO:0000256" key="6">
    <source>
        <dbReference type="ARBA" id="ARBA00023139"/>
    </source>
</evidence>
<dbReference type="InterPro" id="IPR001594">
    <property type="entry name" value="Palmitoyltrfase_DHHC"/>
</dbReference>
<evidence type="ECO:0000256" key="2">
    <source>
        <dbReference type="ARBA" id="ARBA00022679"/>
    </source>
</evidence>
<keyword evidence="2 10" id="KW-0808">Transferase</keyword>
<evidence type="ECO:0000256" key="9">
    <source>
        <dbReference type="ARBA" id="ARBA00048048"/>
    </source>
</evidence>
<evidence type="ECO:0000256" key="7">
    <source>
        <dbReference type="ARBA" id="ARBA00023288"/>
    </source>
</evidence>
<dbReference type="Pfam" id="PF01529">
    <property type="entry name" value="DHHC"/>
    <property type="match status" value="2"/>
</dbReference>
<dbReference type="GO" id="GO:0005783">
    <property type="term" value="C:endoplasmic reticulum"/>
    <property type="evidence" value="ECO:0007669"/>
    <property type="project" value="TreeGrafter"/>
</dbReference>